<protein>
    <submittedName>
        <fullName evidence="1">Uncharacterized protein</fullName>
    </submittedName>
</protein>
<dbReference type="Proteomes" id="UP000198211">
    <property type="component" value="Unassembled WGS sequence"/>
</dbReference>
<organism evidence="1 2">
    <name type="scientific">Phytophthora megakarya</name>
    <dbReference type="NCBI Taxonomy" id="4795"/>
    <lineage>
        <taxon>Eukaryota</taxon>
        <taxon>Sar</taxon>
        <taxon>Stramenopiles</taxon>
        <taxon>Oomycota</taxon>
        <taxon>Peronosporomycetes</taxon>
        <taxon>Peronosporales</taxon>
        <taxon>Peronosporaceae</taxon>
        <taxon>Phytophthora</taxon>
    </lineage>
</organism>
<dbReference type="AlphaFoldDB" id="A0A225UN94"/>
<dbReference type="EMBL" id="NBNE01014126">
    <property type="protein sequence ID" value="OWY94594.1"/>
    <property type="molecule type" value="Genomic_DNA"/>
</dbReference>
<reference evidence="2" key="1">
    <citation type="submission" date="2017-03" db="EMBL/GenBank/DDBJ databases">
        <title>Phytopthora megakarya and P. palmivora, two closely related causual agents of cacao black pod achieved similar genome size and gene model numbers by different mechanisms.</title>
        <authorList>
            <person name="Ali S."/>
            <person name="Shao J."/>
            <person name="Larry D.J."/>
            <person name="Kronmiller B."/>
            <person name="Shen D."/>
            <person name="Strem M.D."/>
            <person name="Melnick R.L."/>
            <person name="Guiltinan M.J."/>
            <person name="Tyler B.M."/>
            <person name="Meinhardt L.W."/>
            <person name="Bailey B.A."/>
        </authorList>
    </citation>
    <scope>NUCLEOTIDE SEQUENCE [LARGE SCALE GENOMIC DNA]</scope>
    <source>
        <strain evidence="2">zdho120</strain>
    </source>
</reference>
<dbReference type="OrthoDB" id="124489at2759"/>
<name>A0A225UN94_9STRA</name>
<keyword evidence="2" id="KW-1185">Reference proteome</keyword>
<sequence>MRGHFVPIEDIDARVGEVLENTTAEKTKYIYLRALARFVEWLYINTDVNGRQTMFPMVTPAYRLSKNFKADNYITPTGIPPHVGLMVELSGYKAEIAE</sequence>
<evidence type="ECO:0000313" key="1">
    <source>
        <dbReference type="EMBL" id="OWY94594.1"/>
    </source>
</evidence>
<evidence type="ECO:0000313" key="2">
    <source>
        <dbReference type="Proteomes" id="UP000198211"/>
    </source>
</evidence>
<accession>A0A225UN94</accession>
<comment type="caution">
    <text evidence="1">The sequence shown here is derived from an EMBL/GenBank/DDBJ whole genome shotgun (WGS) entry which is preliminary data.</text>
</comment>
<proteinExistence type="predicted"/>
<gene>
    <name evidence="1" type="ORF">PHMEG_00035630</name>
</gene>